<evidence type="ECO:0008006" key="3">
    <source>
        <dbReference type="Google" id="ProtNLM"/>
    </source>
</evidence>
<protein>
    <recommendedName>
        <fullName evidence="3">Tyr recombinase domain-containing protein</fullName>
    </recommendedName>
</protein>
<evidence type="ECO:0000313" key="2">
    <source>
        <dbReference type="Proteomes" id="UP000324222"/>
    </source>
</evidence>
<proteinExistence type="predicted"/>
<accession>A0A5B7FNZ9</accession>
<gene>
    <name evidence="1" type="ORF">E2C01_040351</name>
</gene>
<evidence type="ECO:0000313" key="1">
    <source>
        <dbReference type="EMBL" id="MPC46628.1"/>
    </source>
</evidence>
<dbReference type="Proteomes" id="UP000324222">
    <property type="component" value="Unassembled WGS sequence"/>
</dbReference>
<reference evidence="1 2" key="1">
    <citation type="submission" date="2019-05" db="EMBL/GenBank/DDBJ databases">
        <title>Another draft genome of Portunus trituberculatus and its Hox gene families provides insights of decapod evolution.</title>
        <authorList>
            <person name="Jeong J.-H."/>
            <person name="Song I."/>
            <person name="Kim S."/>
            <person name="Choi T."/>
            <person name="Kim D."/>
            <person name="Ryu S."/>
            <person name="Kim W."/>
        </authorList>
    </citation>
    <scope>NUCLEOTIDE SEQUENCE [LARGE SCALE GENOMIC DNA]</scope>
    <source>
        <tissue evidence="1">Muscle</tissue>
    </source>
</reference>
<comment type="caution">
    <text evidence="1">The sequence shown here is derived from an EMBL/GenBank/DDBJ whole genome shotgun (WGS) entry which is preliminary data.</text>
</comment>
<organism evidence="1 2">
    <name type="scientific">Portunus trituberculatus</name>
    <name type="common">Swimming crab</name>
    <name type="synonym">Neptunus trituberculatus</name>
    <dbReference type="NCBI Taxonomy" id="210409"/>
    <lineage>
        <taxon>Eukaryota</taxon>
        <taxon>Metazoa</taxon>
        <taxon>Ecdysozoa</taxon>
        <taxon>Arthropoda</taxon>
        <taxon>Crustacea</taxon>
        <taxon>Multicrustacea</taxon>
        <taxon>Malacostraca</taxon>
        <taxon>Eumalacostraca</taxon>
        <taxon>Eucarida</taxon>
        <taxon>Decapoda</taxon>
        <taxon>Pleocyemata</taxon>
        <taxon>Brachyura</taxon>
        <taxon>Eubrachyura</taxon>
        <taxon>Portunoidea</taxon>
        <taxon>Portunidae</taxon>
        <taxon>Portuninae</taxon>
        <taxon>Portunus</taxon>
    </lineage>
</organism>
<name>A0A5B7FNZ9_PORTR</name>
<sequence length="163" mass="18013">MNRPSVTVSAHSAALPDPLYFGLSITMEERALTLLRRGIRATTMPARRGAPQWSLHKVLHYVTFDGISQLQEQHYLQRAIFLLALATGYRASQIAALTRHPSFTTIDSNGKAVTLTPSPSFLAKNEQADNLIGPLRVPAFKEELVTRTLGENRIPWPADYGCG</sequence>
<keyword evidence="2" id="KW-1185">Reference proteome</keyword>
<dbReference type="EMBL" id="VSRR010007300">
    <property type="protein sequence ID" value="MPC46628.1"/>
    <property type="molecule type" value="Genomic_DNA"/>
</dbReference>
<dbReference type="AlphaFoldDB" id="A0A5B7FNZ9"/>